<dbReference type="KEGG" id="lhb:D1010_14890"/>
<dbReference type="GO" id="GO:0004650">
    <property type="term" value="F:polygalacturonase activity"/>
    <property type="evidence" value="ECO:0007669"/>
    <property type="project" value="InterPro"/>
</dbReference>
<accession>A0A5P8M7P7</accession>
<comment type="function">
    <text evidence="8">Pectinolytic enzyme involved in the degradation of xylogalacturonan (xga), a galacturonan backbone heavily substituted with xylose, and which is one important component of the hairy regions of pectin. Activity requires a galacturonic acid backbone substituted with xylose.</text>
</comment>
<protein>
    <submittedName>
        <fullName evidence="10">Uncharacterized protein</fullName>
    </submittedName>
</protein>
<comment type="similarity">
    <text evidence="1 9">Belongs to the glycosyl hydrolase 28 family.</text>
</comment>
<organism evidence="10 11">
    <name type="scientific">Schleiferilactobacillus harbinensis</name>
    <dbReference type="NCBI Taxonomy" id="304207"/>
    <lineage>
        <taxon>Bacteria</taxon>
        <taxon>Bacillati</taxon>
        <taxon>Bacillota</taxon>
        <taxon>Bacilli</taxon>
        <taxon>Lactobacillales</taxon>
        <taxon>Lactobacillaceae</taxon>
        <taxon>Schleiferilactobacillus</taxon>
    </lineage>
</organism>
<dbReference type="Pfam" id="PF00295">
    <property type="entry name" value="Glyco_hydro_28"/>
    <property type="match status" value="1"/>
</dbReference>
<keyword evidence="5" id="KW-0119">Carbohydrate metabolism</keyword>
<evidence type="ECO:0000256" key="8">
    <source>
        <dbReference type="ARBA" id="ARBA00037278"/>
    </source>
</evidence>
<dbReference type="RefSeq" id="WP_152261415.1">
    <property type="nucleotide sequence ID" value="NZ_CP045143.1"/>
</dbReference>
<evidence type="ECO:0000256" key="1">
    <source>
        <dbReference type="ARBA" id="ARBA00008834"/>
    </source>
</evidence>
<keyword evidence="4" id="KW-0325">Glycoprotein</keyword>
<dbReference type="GO" id="GO:0000272">
    <property type="term" value="P:polysaccharide catabolic process"/>
    <property type="evidence" value="ECO:0007669"/>
    <property type="project" value="UniProtKB-KW"/>
</dbReference>
<proteinExistence type="inferred from homology"/>
<dbReference type="PANTHER" id="PTHR31736">
    <property type="match status" value="1"/>
</dbReference>
<dbReference type="AlphaFoldDB" id="A0A5P8M7P7"/>
<dbReference type="EMBL" id="CP045143">
    <property type="protein sequence ID" value="QFR24556.1"/>
    <property type="molecule type" value="Genomic_DNA"/>
</dbReference>
<sequence length="473" mass="52449">MSEKNQLHVYPIPAGAVQQKDYLLRVRSAGGKWKPLSAYQVKVDMHDVREASMVYFDFAGTVELEITFPKFYTVYDVQVRPASAGVQNTFAAKKIILVIDQPGNFSVEINRDRFHNLHVFAGAIEEAPERDASGVLHNTIGNSANDQIAAQPVNRLVYVDPGVHYIGSYIWEIPSDTRVYLAPGAVLMGGLAIRQARNVHIFGRGVVYQGHLDPHYYTDGLTIDQATDVSIAGTCFIDPLHYTIAMGGSDGITIDNVKTFSCLGWSDGFDMMSCSHVTIRRSFLRTSDDCIAIYGSRFNNYGGSHDVTVTDCVLWADVAHPMNMGTHGDAAHDGDVIENIRFENIDVLDQHEFQSNYLGVMALNPGDKNTIRNVMFKNIRIDALEHGRVFDVEVKYNKDYNPAPGQLIENITFEDIHITSGPGEEVSLVAGYDAEHPVRDILFKDIYRDGGKVADLSAANIHVGDYTSQIRIV</sequence>
<dbReference type="Gene3D" id="2.160.20.10">
    <property type="entry name" value="Single-stranded right-handed beta-helix, Pectin lyase-like"/>
    <property type="match status" value="1"/>
</dbReference>
<evidence type="ECO:0000256" key="7">
    <source>
        <dbReference type="ARBA" id="ARBA00023326"/>
    </source>
</evidence>
<evidence type="ECO:0000256" key="9">
    <source>
        <dbReference type="RuleBase" id="RU361169"/>
    </source>
</evidence>
<evidence type="ECO:0000256" key="2">
    <source>
        <dbReference type="ARBA" id="ARBA00022737"/>
    </source>
</evidence>
<dbReference type="SUPFAM" id="SSF51126">
    <property type="entry name" value="Pectin lyase-like"/>
    <property type="match status" value="1"/>
</dbReference>
<dbReference type="InterPro" id="IPR011050">
    <property type="entry name" value="Pectin_lyase_fold/virulence"/>
</dbReference>
<dbReference type="Proteomes" id="UP000326779">
    <property type="component" value="Chromosome"/>
</dbReference>
<keyword evidence="7" id="KW-0624">Polysaccharide degradation</keyword>
<evidence type="ECO:0000256" key="5">
    <source>
        <dbReference type="ARBA" id="ARBA00023277"/>
    </source>
</evidence>
<evidence type="ECO:0000256" key="6">
    <source>
        <dbReference type="ARBA" id="ARBA00023295"/>
    </source>
</evidence>
<dbReference type="InterPro" id="IPR000743">
    <property type="entry name" value="Glyco_hydro_28"/>
</dbReference>
<keyword evidence="3 9" id="KW-0378">Hydrolase</keyword>
<evidence type="ECO:0000313" key="10">
    <source>
        <dbReference type="EMBL" id="QFR24556.1"/>
    </source>
</evidence>
<dbReference type="PANTHER" id="PTHR31736:SF9">
    <property type="entry name" value="ENDO-XYLOGALACTURONAN HYDROLASE A-RELATED"/>
    <property type="match status" value="1"/>
</dbReference>
<dbReference type="InterPro" id="IPR012334">
    <property type="entry name" value="Pectin_lyas_fold"/>
</dbReference>
<gene>
    <name evidence="10" type="ORF">D1010_14890</name>
</gene>
<name>A0A5P8M7P7_9LACO</name>
<evidence type="ECO:0000256" key="3">
    <source>
        <dbReference type="ARBA" id="ARBA00022801"/>
    </source>
</evidence>
<evidence type="ECO:0000313" key="11">
    <source>
        <dbReference type="Proteomes" id="UP000326779"/>
    </source>
</evidence>
<keyword evidence="6 9" id="KW-0326">Glycosidase</keyword>
<keyword evidence="2" id="KW-0677">Repeat</keyword>
<reference evidence="10 11" key="1">
    <citation type="submission" date="2019-10" db="EMBL/GenBank/DDBJ databases">
        <title>The completed genome of Lactobacillus harbinensis M1.</title>
        <authorList>
            <person name="Zheng Y."/>
        </authorList>
    </citation>
    <scope>NUCLEOTIDE SEQUENCE [LARGE SCALE GENOMIC DNA]</scope>
    <source>
        <strain evidence="10 11">M1</strain>
    </source>
</reference>
<evidence type="ECO:0000256" key="4">
    <source>
        <dbReference type="ARBA" id="ARBA00023180"/>
    </source>
</evidence>